<dbReference type="Proteomes" id="UP000308600">
    <property type="component" value="Unassembled WGS sequence"/>
</dbReference>
<reference evidence="1 2" key="1">
    <citation type="journal article" date="2019" name="Nat. Ecol. Evol.">
        <title>Megaphylogeny resolves global patterns of mushroom evolution.</title>
        <authorList>
            <person name="Varga T."/>
            <person name="Krizsan K."/>
            <person name="Foldi C."/>
            <person name="Dima B."/>
            <person name="Sanchez-Garcia M."/>
            <person name="Sanchez-Ramirez S."/>
            <person name="Szollosi G.J."/>
            <person name="Szarkandi J.G."/>
            <person name="Papp V."/>
            <person name="Albert L."/>
            <person name="Andreopoulos W."/>
            <person name="Angelini C."/>
            <person name="Antonin V."/>
            <person name="Barry K.W."/>
            <person name="Bougher N.L."/>
            <person name="Buchanan P."/>
            <person name="Buyck B."/>
            <person name="Bense V."/>
            <person name="Catcheside P."/>
            <person name="Chovatia M."/>
            <person name="Cooper J."/>
            <person name="Damon W."/>
            <person name="Desjardin D."/>
            <person name="Finy P."/>
            <person name="Geml J."/>
            <person name="Haridas S."/>
            <person name="Hughes K."/>
            <person name="Justo A."/>
            <person name="Karasinski D."/>
            <person name="Kautmanova I."/>
            <person name="Kiss B."/>
            <person name="Kocsube S."/>
            <person name="Kotiranta H."/>
            <person name="LaButti K.M."/>
            <person name="Lechner B.E."/>
            <person name="Liimatainen K."/>
            <person name="Lipzen A."/>
            <person name="Lukacs Z."/>
            <person name="Mihaltcheva S."/>
            <person name="Morgado L.N."/>
            <person name="Niskanen T."/>
            <person name="Noordeloos M.E."/>
            <person name="Ohm R.A."/>
            <person name="Ortiz-Santana B."/>
            <person name="Ovrebo C."/>
            <person name="Racz N."/>
            <person name="Riley R."/>
            <person name="Savchenko A."/>
            <person name="Shiryaev A."/>
            <person name="Soop K."/>
            <person name="Spirin V."/>
            <person name="Szebenyi C."/>
            <person name="Tomsovsky M."/>
            <person name="Tulloss R.E."/>
            <person name="Uehling J."/>
            <person name="Grigoriev I.V."/>
            <person name="Vagvolgyi C."/>
            <person name="Papp T."/>
            <person name="Martin F.M."/>
            <person name="Miettinen O."/>
            <person name="Hibbett D.S."/>
            <person name="Nagy L.G."/>
        </authorList>
    </citation>
    <scope>NUCLEOTIDE SEQUENCE [LARGE SCALE GENOMIC DNA]</scope>
    <source>
        <strain evidence="1 2">NL-1719</strain>
    </source>
</reference>
<accession>A0ACD3AH48</accession>
<sequence>MSRVTFEGQKFKRTVVMPHAFDTYVNLTQTWRGQSLRRFFQRIAKSDQRKHPTRPVVNGLLNADVLFAMRLTEIELMLNREIDIDVEKALAPRMEEVDTNDWLYQIFQKPLSQLNKRESRIKILLLLVLRADTARRRKGMDSKIKKSEKSISQIKDLIEALRVKEKRYTARMAKMRRQMREDGIGEYHDPDEDVVELRLPYDLDFYENPRWLGKPRRETDHGDHDGHQEEYHEEHEYVSSSDEGMDVDSDVPQPEPSSIHHASPSDELMGQPIVGIPSEVEMDALVWSNSTQEIPFPAYQRRGGYAN</sequence>
<dbReference type="EMBL" id="ML208457">
    <property type="protein sequence ID" value="TFK64876.1"/>
    <property type="molecule type" value="Genomic_DNA"/>
</dbReference>
<organism evidence="1 2">
    <name type="scientific">Pluteus cervinus</name>
    <dbReference type="NCBI Taxonomy" id="181527"/>
    <lineage>
        <taxon>Eukaryota</taxon>
        <taxon>Fungi</taxon>
        <taxon>Dikarya</taxon>
        <taxon>Basidiomycota</taxon>
        <taxon>Agaricomycotina</taxon>
        <taxon>Agaricomycetes</taxon>
        <taxon>Agaricomycetidae</taxon>
        <taxon>Agaricales</taxon>
        <taxon>Pluteineae</taxon>
        <taxon>Pluteaceae</taxon>
        <taxon>Pluteus</taxon>
    </lineage>
</organism>
<evidence type="ECO:0000313" key="2">
    <source>
        <dbReference type="Proteomes" id="UP000308600"/>
    </source>
</evidence>
<name>A0ACD3AH48_9AGAR</name>
<keyword evidence="2" id="KW-1185">Reference proteome</keyword>
<proteinExistence type="predicted"/>
<protein>
    <submittedName>
        <fullName evidence="1">Uncharacterized protein</fullName>
    </submittedName>
</protein>
<gene>
    <name evidence="1" type="ORF">BDN72DRAFT_881265</name>
</gene>
<evidence type="ECO:0000313" key="1">
    <source>
        <dbReference type="EMBL" id="TFK64876.1"/>
    </source>
</evidence>